<gene>
    <name evidence="2" type="ORF">ACFPN1_03895</name>
</gene>
<keyword evidence="1" id="KW-1133">Transmembrane helix</keyword>
<sequence length="332" mass="36027">MNAVAETHVHAVAPPHATHKLKLLIKREFWENKGGFLWAPIIVGGIATTFAALAAIAGTIMGRRHGMGDSVDADDVAEVARVLGAVGDGALLAGVGLAMAVLAFVVFFYALGSLYDDRRDRSILFWKSMPVSDAQIVLSKAAWALVLAPLVAVAIGLIIGLAFWLIVALTTTVNSVPGAGGIIVNSHPFRIVANILVSLPVQMLWSLPTLGWLMLCSAWSRRVPFLWATMVPILFCTMVSFMGIFPQVDIPHDWLWYTVVYRGLLSVVPGSWIPPTFSSELENVHGPDQLPNLLHIGSSWQVLAHADVWIGAILGVAMIYGAIRLRRWREEG</sequence>
<comment type="caution">
    <text evidence="2">The sequence shown here is derived from an EMBL/GenBank/DDBJ whole genome shotgun (WGS) entry which is preliminary data.</text>
</comment>
<keyword evidence="1" id="KW-0812">Transmembrane</keyword>
<evidence type="ECO:0000256" key="1">
    <source>
        <dbReference type="SAM" id="Phobius"/>
    </source>
</evidence>
<evidence type="ECO:0000313" key="2">
    <source>
        <dbReference type="EMBL" id="MFC5569211.1"/>
    </source>
</evidence>
<feature type="transmembrane region" description="Helical" evidence="1">
    <location>
        <begin position="189"/>
        <end position="213"/>
    </location>
</feature>
<dbReference type="RefSeq" id="WP_386753165.1">
    <property type="nucleotide sequence ID" value="NZ_JBHSNM010000001.1"/>
</dbReference>
<reference evidence="3" key="1">
    <citation type="journal article" date="2019" name="Int. J. Syst. Evol. Microbiol.">
        <title>The Global Catalogue of Microorganisms (GCM) 10K type strain sequencing project: providing services to taxonomists for standard genome sequencing and annotation.</title>
        <authorList>
            <consortium name="The Broad Institute Genomics Platform"/>
            <consortium name="The Broad Institute Genome Sequencing Center for Infectious Disease"/>
            <person name="Wu L."/>
            <person name="Ma J."/>
        </authorList>
    </citation>
    <scope>NUCLEOTIDE SEQUENCE [LARGE SCALE GENOMIC DNA]</scope>
    <source>
        <strain evidence="3">KACC 11407</strain>
    </source>
</reference>
<accession>A0ABW0SJZ2</accession>
<proteinExistence type="predicted"/>
<feature type="transmembrane region" description="Helical" evidence="1">
    <location>
        <begin position="302"/>
        <end position="323"/>
    </location>
</feature>
<name>A0ABW0SJZ2_9GAMM</name>
<keyword evidence="1" id="KW-0472">Membrane</keyword>
<keyword evidence="3" id="KW-1185">Reference proteome</keyword>
<feature type="transmembrane region" description="Helical" evidence="1">
    <location>
        <begin position="136"/>
        <end position="169"/>
    </location>
</feature>
<organism evidence="2 3">
    <name type="scientific">Lysobacter yangpyeongensis</name>
    <dbReference type="NCBI Taxonomy" id="346182"/>
    <lineage>
        <taxon>Bacteria</taxon>
        <taxon>Pseudomonadati</taxon>
        <taxon>Pseudomonadota</taxon>
        <taxon>Gammaproteobacteria</taxon>
        <taxon>Lysobacterales</taxon>
        <taxon>Lysobacteraceae</taxon>
        <taxon>Lysobacter</taxon>
    </lineage>
</organism>
<dbReference type="Proteomes" id="UP001596036">
    <property type="component" value="Unassembled WGS sequence"/>
</dbReference>
<protein>
    <submittedName>
        <fullName evidence="2">ABC transporter permease</fullName>
    </submittedName>
</protein>
<evidence type="ECO:0000313" key="3">
    <source>
        <dbReference type="Proteomes" id="UP001596036"/>
    </source>
</evidence>
<feature type="transmembrane region" description="Helical" evidence="1">
    <location>
        <begin position="225"/>
        <end position="245"/>
    </location>
</feature>
<feature type="transmembrane region" description="Helical" evidence="1">
    <location>
        <begin position="91"/>
        <end position="115"/>
    </location>
</feature>
<dbReference type="EMBL" id="JBHSNM010000001">
    <property type="protein sequence ID" value="MFC5569211.1"/>
    <property type="molecule type" value="Genomic_DNA"/>
</dbReference>
<feature type="transmembrane region" description="Helical" evidence="1">
    <location>
        <begin position="36"/>
        <end position="61"/>
    </location>
</feature>